<comment type="caution">
    <text evidence="2">The sequence shown here is derived from an EMBL/GenBank/DDBJ whole genome shotgun (WGS) entry which is preliminary data.</text>
</comment>
<evidence type="ECO:0000313" key="2">
    <source>
        <dbReference type="EMBL" id="KAK5839397.1"/>
    </source>
</evidence>
<evidence type="ECO:0000259" key="1">
    <source>
        <dbReference type="Pfam" id="PF10536"/>
    </source>
</evidence>
<name>A0ABR0QJA8_GOSAR</name>
<organism evidence="2 3">
    <name type="scientific">Gossypium arboreum</name>
    <name type="common">Tree cotton</name>
    <name type="synonym">Gossypium nanking</name>
    <dbReference type="NCBI Taxonomy" id="29729"/>
    <lineage>
        <taxon>Eukaryota</taxon>
        <taxon>Viridiplantae</taxon>
        <taxon>Streptophyta</taxon>
        <taxon>Embryophyta</taxon>
        <taxon>Tracheophyta</taxon>
        <taxon>Spermatophyta</taxon>
        <taxon>Magnoliopsida</taxon>
        <taxon>eudicotyledons</taxon>
        <taxon>Gunneridae</taxon>
        <taxon>Pentapetalae</taxon>
        <taxon>rosids</taxon>
        <taxon>malvids</taxon>
        <taxon>Malvales</taxon>
        <taxon>Malvaceae</taxon>
        <taxon>Malvoideae</taxon>
        <taxon>Gossypium</taxon>
    </lineage>
</organism>
<keyword evidence="3" id="KW-1185">Reference proteome</keyword>
<proteinExistence type="predicted"/>
<dbReference type="PANTHER" id="PTHR46033">
    <property type="entry name" value="PROTEIN MAIN-LIKE 2"/>
    <property type="match status" value="1"/>
</dbReference>
<evidence type="ECO:0000313" key="3">
    <source>
        <dbReference type="Proteomes" id="UP001358586"/>
    </source>
</evidence>
<gene>
    <name evidence="2" type="ORF">PVK06_008177</name>
</gene>
<dbReference type="Proteomes" id="UP001358586">
    <property type="component" value="Chromosome 3"/>
</dbReference>
<dbReference type="EMBL" id="JARKNE010000003">
    <property type="protein sequence ID" value="KAK5839397.1"/>
    <property type="molecule type" value="Genomic_DNA"/>
</dbReference>
<dbReference type="InterPro" id="IPR044824">
    <property type="entry name" value="MAIN-like"/>
</dbReference>
<reference evidence="2 3" key="1">
    <citation type="submission" date="2023-03" db="EMBL/GenBank/DDBJ databases">
        <title>WGS of Gossypium arboreum.</title>
        <authorList>
            <person name="Yu D."/>
        </authorList>
    </citation>
    <scope>NUCLEOTIDE SEQUENCE [LARGE SCALE GENOMIC DNA]</scope>
    <source>
        <tissue evidence="2">Leaf</tissue>
    </source>
</reference>
<accession>A0ABR0QJA8</accession>
<feature type="domain" description="Aminotransferase-like plant mobile" evidence="1">
    <location>
        <begin position="40"/>
        <end position="125"/>
    </location>
</feature>
<dbReference type="InterPro" id="IPR019557">
    <property type="entry name" value="AminoTfrase-like_pln_mobile"/>
</dbReference>
<dbReference type="PANTHER" id="PTHR46033:SF8">
    <property type="entry name" value="PROTEIN MAINTENANCE OF MERISTEMS-LIKE"/>
    <property type="match status" value="1"/>
</dbReference>
<sequence length="140" mass="16277">MIMFWRGLYRIYERAHPMKFVIICKMQDSYVRPVCSRAVNWIIHLLARWWKDGDSRHTFYLPCDECTITFEDVALQLDLPVDGVVITGVVVVLGKENLCEAFLGKLSNKFQGGWIEVKWLQGNFKDISSNTIDVVKEQYA</sequence>
<dbReference type="Pfam" id="PF10536">
    <property type="entry name" value="PMD"/>
    <property type="match status" value="1"/>
</dbReference>
<protein>
    <recommendedName>
        <fullName evidence="1">Aminotransferase-like plant mobile domain-containing protein</fullName>
    </recommendedName>
</protein>